<dbReference type="SUPFAM" id="SSF81301">
    <property type="entry name" value="Nucleotidyltransferase"/>
    <property type="match status" value="1"/>
</dbReference>
<evidence type="ECO:0000259" key="8">
    <source>
        <dbReference type="Pfam" id="PF18765"/>
    </source>
</evidence>
<sequence>MVALLHHIDEIRKLCVHYSVKSLYAFGSITTNKFRSDSDIDLIIDINETDPISYSDCYFNFKFHVEELLQRPIDLLEQKAIKNPYLKQRIEETKVLIYESRN</sequence>
<protein>
    <recommendedName>
        <fullName evidence="8">Polymerase beta nucleotidyltransferase domain-containing protein</fullName>
    </recommendedName>
</protein>
<comment type="cofactor">
    <cofactor evidence="1">
        <name>Mg(2+)</name>
        <dbReference type="ChEBI" id="CHEBI:18420"/>
    </cofactor>
</comment>
<keyword evidence="5" id="KW-0547">Nucleotide-binding</keyword>
<dbReference type="Proteomes" id="UP000266389">
    <property type="component" value="Unassembled WGS sequence"/>
</dbReference>
<dbReference type="PANTHER" id="PTHR33571:SF12">
    <property type="entry name" value="BSL3053 PROTEIN"/>
    <property type="match status" value="1"/>
</dbReference>
<evidence type="ECO:0000256" key="4">
    <source>
        <dbReference type="ARBA" id="ARBA00022723"/>
    </source>
</evidence>
<evidence type="ECO:0000256" key="5">
    <source>
        <dbReference type="ARBA" id="ARBA00022741"/>
    </source>
</evidence>
<keyword evidence="2" id="KW-0808">Transferase</keyword>
<dbReference type="PANTHER" id="PTHR33571">
    <property type="entry name" value="SSL8005 PROTEIN"/>
    <property type="match status" value="1"/>
</dbReference>
<dbReference type="InterPro" id="IPR041633">
    <property type="entry name" value="Polbeta"/>
</dbReference>
<dbReference type="GO" id="GO:0005524">
    <property type="term" value="F:ATP binding"/>
    <property type="evidence" value="ECO:0007669"/>
    <property type="project" value="UniProtKB-KW"/>
</dbReference>
<evidence type="ECO:0000256" key="3">
    <source>
        <dbReference type="ARBA" id="ARBA00022695"/>
    </source>
</evidence>
<keyword evidence="3" id="KW-0548">Nucleotidyltransferase</keyword>
<dbReference type="Gene3D" id="3.30.460.10">
    <property type="entry name" value="Beta Polymerase, domain 2"/>
    <property type="match status" value="1"/>
</dbReference>
<dbReference type="Pfam" id="PF18765">
    <property type="entry name" value="Polbeta"/>
    <property type="match status" value="1"/>
</dbReference>
<dbReference type="GO" id="GO:0046872">
    <property type="term" value="F:metal ion binding"/>
    <property type="evidence" value="ECO:0007669"/>
    <property type="project" value="UniProtKB-KW"/>
</dbReference>
<proteinExistence type="predicted"/>
<evidence type="ECO:0000256" key="6">
    <source>
        <dbReference type="ARBA" id="ARBA00022840"/>
    </source>
</evidence>
<accession>A0A395LX98</accession>
<name>A0A395LX98_9BACT</name>
<dbReference type="EMBL" id="PHFL01000070">
    <property type="protein sequence ID" value="RFM23131.1"/>
    <property type="molecule type" value="Genomic_DNA"/>
</dbReference>
<organism evidence="9 10">
    <name type="scientific">Candidatus Thermochlorobacter aerophilus</name>
    <dbReference type="NCBI Taxonomy" id="1868324"/>
    <lineage>
        <taxon>Bacteria</taxon>
        <taxon>Pseudomonadati</taxon>
        <taxon>Chlorobiota</taxon>
        <taxon>Chlorobiia</taxon>
        <taxon>Chlorobiales</taxon>
        <taxon>Candidatus Thermochlorobacteriaceae</taxon>
        <taxon>Candidatus Thermochlorobacter</taxon>
    </lineage>
</organism>
<dbReference type="AlphaFoldDB" id="A0A395LX98"/>
<evidence type="ECO:0000256" key="7">
    <source>
        <dbReference type="ARBA" id="ARBA00022842"/>
    </source>
</evidence>
<keyword evidence="7" id="KW-0460">Magnesium</keyword>
<keyword evidence="4" id="KW-0479">Metal-binding</keyword>
<gene>
    <name evidence="9" type="ORF">D0433_12750</name>
</gene>
<dbReference type="GO" id="GO:0016779">
    <property type="term" value="F:nucleotidyltransferase activity"/>
    <property type="evidence" value="ECO:0007669"/>
    <property type="project" value="UniProtKB-KW"/>
</dbReference>
<evidence type="ECO:0000313" key="10">
    <source>
        <dbReference type="Proteomes" id="UP000266389"/>
    </source>
</evidence>
<keyword evidence="6" id="KW-0067">ATP-binding</keyword>
<evidence type="ECO:0000256" key="2">
    <source>
        <dbReference type="ARBA" id="ARBA00022679"/>
    </source>
</evidence>
<evidence type="ECO:0000256" key="1">
    <source>
        <dbReference type="ARBA" id="ARBA00001946"/>
    </source>
</evidence>
<feature type="domain" description="Polymerase beta nucleotidyltransferase" evidence="8">
    <location>
        <begin position="10"/>
        <end position="100"/>
    </location>
</feature>
<dbReference type="InterPro" id="IPR043519">
    <property type="entry name" value="NT_sf"/>
</dbReference>
<dbReference type="InterPro" id="IPR052038">
    <property type="entry name" value="Type-VII_TA_antitoxin"/>
</dbReference>
<reference evidence="9 10" key="1">
    <citation type="journal article" date="2011" name="ISME J.">
        <title>Community ecology of hot spring cyanobacterial mats: predominant populations and their functional potential.</title>
        <authorList>
            <person name="Klatt C.G."/>
            <person name="Wood J.M."/>
            <person name="Rusch D.B."/>
            <person name="Bateson M.M."/>
            <person name="Hamamura N."/>
            <person name="Heidelberg J.F."/>
            <person name="Grossman A.R."/>
            <person name="Bhaya D."/>
            <person name="Cohan F.M."/>
            <person name="Kuhl M."/>
            <person name="Bryant D.A."/>
            <person name="Ward D.M."/>
        </authorList>
    </citation>
    <scope>NUCLEOTIDE SEQUENCE [LARGE SCALE GENOMIC DNA]</scope>
    <source>
        <strain evidence="9">OS</strain>
    </source>
</reference>
<evidence type="ECO:0000313" key="9">
    <source>
        <dbReference type="EMBL" id="RFM23131.1"/>
    </source>
</evidence>
<comment type="caution">
    <text evidence="9">The sequence shown here is derived from an EMBL/GenBank/DDBJ whole genome shotgun (WGS) entry which is preliminary data.</text>
</comment>